<name>A0A1J8QJF9_9AGAM</name>
<evidence type="ECO:0000313" key="2">
    <source>
        <dbReference type="EMBL" id="OJA13552.1"/>
    </source>
</evidence>
<reference evidence="2 3" key="1">
    <citation type="submission" date="2016-03" db="EMBL/GenBank/DDBJ databases">
        <title>Comparative genomics of the ectomycorrhizal sister species Rhizopogon vinicolor and Rhizopogon vesiculosus (Basidiomycota: Boletales) reveals a divergence of the mating type B locus.</title>
        <authorList>
            <person name="Mujic A.B."/>
            <person name="Kuo A."/>
            <person name="Tritt A."/>
            <person name="Lipzen A."/>
            <person name="Chen C."/>
            <person name="Johnson J."/>
            <person name="Sharma A."/>
            <person name="Barry K."/>
            <person name="Grigoriev I.V."/>
            <person name="Spatafora J.W."/>
        </authorList>
    </citation>
    <scope>NUCLEOTIDE SEQUENCE [LARGE SCALE GENOMIC DNA]</scope>
    <source>
        <strain evidence="2 3">AM-OR11-056</strain>
    </source>
</reference>
<feature type="region of interest" description="Disordered" evidence="1">
    <location>
        <begin position="1"/>
        <end position="34"/>
    </location>
</feature>
<proteinExistence type="predicted"/>
<dbReference type="EMBL" id="LVVM01004105">
    <property type="protein sequence ID" value="OJA13552.1"/>
    <property type="molecule type" value="Genomic_DNA"/>
</dbReference>
<dbReference type="AlphaFoldDB" id="A0A1J8QJF9"/>
<keyword evidence="3" id="KW-1185">Reference proteome</keyword>
<evidence type="ECO:0000256" key="1">
    <source>
        <dbReference type="SAM" id="MobiDB-lite"/>
    </source>
</evidence>
<dbReference type="OrthoDB" id="2689608at2759"/>
<dbReference type="Proteomes" id="UP000183567">
    <property type="component" value="Unassembled WGS sequence"/>
</dbReference>
<sequence>MRVILPQGSFDDTQDHIHSSSPHPLRHSSPSTSPYSESRLALFTDFYLLFRCSHASVREVTVHNRPSSFTPLRWTRALFSGPQRPDIEWEQRPSEVEVPYTRGLARNAKVGQQSEKKAPIPNNIMTISVTGTPIQVQQSSSQPQVLLTAAPAIVTSTTQQSSQPQALLSATMHAAATAPVTGTVLHPDIVIRQPRLWTRFQLFLYCVSAQIADNHNQRTIFARTSLFLWHSCLVKSKYTNRGTNDIYQQMFTSGCESMEVIQM</sequence>
<comment type="caution">
    <text evidence="2">The sequence shown here is derived from an EMBL/GenBank/DDBJ whole genome shotgun (WGS) entry which is preliminary data.</text>
</comment>
<gene>
    <name evidence="2" type="ORF">AZE42_08218</name>
</gene>
<protein>
    <submittedName>
        <fullName evidence="2">Uncharacterized protein</fullName>
    </submittedName>
</protein>
<accession>A0A1J8QJF9</accession>
<dbReference type="STRING" id="180088.A0A1J8QJF9"/>
<feature type="compositionally biased region" description="Low complexity" evidence="1">
    <location>
        <begin position="19"/>
        <end position="34"/>
    </location>
</feature>
<evidence type="ECO:0000313" key="3">
    <source>
        <dbReference type="Proteomes" id="UP000183567"/>
    </source>
</evidence>
<organism evidence="2 3">
    <name type="scientific">Rhizopogon vesiculosus</name>
    <dbReference type="NCBI Taxonomy" id="180088"/>
    <lineage>
        <taxon>Eukaryota</taxon>
        <taxon>Fungi</taxon>
        <taxon>Dikarya</taxon>
        <taxon>Basidiomycota</taxon>
        <taxon>Agaricomycotina</taxon>
        <taxon>Agaricomycetes</taxon>
        <taxon>Agaricomycetidae</taxon>
        <taxon>Boletales</taxon>
        <taxon>Suillineae</taxon>
        <taxon>Rhizopogonaceae</taxon>
        <taxon>Rhizopogon</taxon>
    </lineage>
</organism>